<dbReference type="RefSeq" id="WP_171718819.1">
    <property type="nucleotide sequence ID" value="NZ_WHOB01000062.1"/>
</dbReference>
<keyword evidence="3" id="KW-0255">Endonuclease</keyword>
<name>A0ABX1YKC5_9BACL</name>
<evidence type="ECO:0000256" key="2">
    <source>
        <dbReference type="ARBA" id="ARBA00022801"/>
    </source>
</evidence>
<dbReference type="SUPFAM" id="SSF54060">
    <property type="entry name" value="His-Me finger endonucleases"/>
    <property type="match status" value="1"/>
</dbReference>
<keyword evidence="2" id="KW-0378">Hydrolase</keyword>
<dbReference type="GO" id="GO:0004519">
    <property type="term" value="F:endonuclease activity"/>
    <property type="evidence" value="ECO:0007669"/>
    <property type="project" value="UniProtKB-KW"/>
</dbReference>
<protein>
    <submittedName>
        <fullName evidence="3">Endonuclease I</fullName>
    </submittedName>
</protein>
<accession>A0ABX1YKC5</accession>
<evidence type="ECO:0000313" key="3">
    <source>
        <dbReference type="EMBL" id="NOU81318.1"/>
    </source>
</evidence>
<dbReference type="PANTHER" id="PTHR33607">
    <property type="entry name" value="ENDONUCLEASE-1"/>
    <property type="match status" value="1"/>
</dbReference>
<keyword evidence="4" id="KW-1185">Reference proteome</keyword>
<dbReference type="InterPro" id="IPR044925">
    <property type="entry name" value="His-Me_finger_sf"/>
</dbReference>
<organism evidence="3 4">
    <name type="scientific">Paenibacillus phytohabitans</name>
    <dbReference type="NCBI Taxonomy" id="2654978"/>
    <lineage>
        <taxon>Bacteria</taxon>
        <taxon>Bacillati</taxon>
        <taxon>Bacillota</taxon>
        <taxon>Bacilli</taxon>
        <taxon>Bacillales</taxon>
        <taxon>Paenibacillaceae</taxon>
        <taxon>Paenibacillus</taxon>
    </lineage>
</organism>
<proteinExistence type="predicted"/>
<sequence>MGTSIRSNDQSSTASKLQTLDANLERFSADANAYYDAVRDKAKVEQYYARLNRNEPDGKVLFKALTQLLEETHTEKVRYNKSDDYLKTSVDLHDDGLLRSIYSGKEAEPHKVIEEDAAMVVAAGGVSSTGHILNVEHVVPQSWFNEVEPMRGDLHHLFYCEEKCNSFRGNKRYVDFADYNPDEFRTDTVRGECGKGVGGDGALDGEFEPEYAKGVVARAMLYFILRYPKGIESKHVKKQDINVLLKWHKDFPPNLKYEKHRNQEIFAIQGNRNPFIDLPELADRIDFSVYKPSYNN</sequence>
<evidence type="ECO:0000313" key="4">
    <source>
        <dbReference type="Proteomes" id="UP000596857"/>
    </source>
</evidence>
<gene>
    <name evidence="3" type="ORF">GC101_20860</name>
</gene>
<dbReference type="Proteomes" id="UP000596857">
    <property type="component" value="Unassembled WGS sequence"/>
</dbReference>
<evidence type="ECO:0000256" key="1">
    <source>
        <dbReference type="ARBA" id="ARBA00022722"/>
    </source>
</evidence>
<dbReference type="Pfam" id="PF04231">
    <property type="entry name" value="Endonuclease_1"/>
    <property type="match status" value="1"/>
</dbReference>
<keyword evidence="1" id="KW-0540">Nuclease</keyword>
<dbReference type="PANTHER" id="PTHR33607:SF2">
    <property type="entry name" value="ENDONUCLEASE-1"/>
    <property type="match status" value="1"/>
</dbReference>
<reference evidence="3 4" key="1">
    <citation type="submission" date="2019-10" db="EMBL/GenBank/DDBJ databases">
        <title>Description of Paenibacillus terricola sp. nov.</title>
        <authorList>
            <person name="Carlier A."/>
            <person name="Qi S."/>
        </authorList>
    </citation>
    <scope>NUCLEOTIDE SEQUENCE [LARGE SCALE GENOMIC DNA]</scope>
    <source>
        <strain evidence="3 4">LMG 31459</strain>
    </source>
</reference>
<comment type="caution">
    <text evidence="3">The sequence shown here is derived from an EMBL/GenBank/DDBJ whole genome shotgun (WGS) entry which is preliminary data.</text>
</comment>
<dbReference type="InterPro" id="IPR007346">
    <property type="entry name" value="Endonuclease-I"/>
</dbReference>
<dbReference type="EMBL" id="WHOB01000062">
    <property type="protein sequence ID" value="NOU81318.1"/>
    <property type="molecule type" value="Genomic_DNA"/>
</dbReference>